<dbReference type="AlphaFoldDB" id="A0AAV4M830"/>
<evidence type="ECO:0000259" key="1">
    <source>
        <dbReference type="Pfam" id="PF09311"/>
    </source>
</evidence>
<accession>A0AAV4M830</accession>
<keyword evidence="3" id="KW-1185">Reference proteome</keyword>
<evidence type="ECO:0000313" key="2">
    <source>
        <dbReference type="EMBL" id="GIX67932.1"/>
    </source>
</evidence>
<dbReference type="EMBL" id="BPLR01019446">
    <property type="protein sequence ID" value="GIX67932.1"/>
    <property type="molecule type" value="Genomic_DNA"/>
</dbReference>
<sequence>MYVSVWDEGKDDKTLIEHQKFWDLETLKIKDDPMDKKLYDKDMLEQFEESMKFKDWRYEIKSTYDVCHKELKEYQTTVVVERDIFKRELEKVQNENDVLLGKHIAKAQQMRNEDINLLDTTEELRFYCLQKQEEFVTIKAAERELQHFAKIVKELKLQNFISSQGVT</sequence>
<name>A0AAV4M830_CAEEX</name>
<feature type="domain" description="Rabaptin GTPase-Rab5 binding" evidence="1">
    <location>
        <begin position="59"/>
        <end position="145"/>
    </location>
</feature>
<organism evidence="2 3">
    <name type="scientific">Caerostris extrusa</name>
    <name type="common">Bark spider</name>
    <name type="synonym">Caerostris bankana</name>
    <dbReference type="NCBI Taxonomy" id="172846"/>
    <lineage>
        <taxon>Eukaryota</taxon>
        <taxon>Metazoa</taxon>
        <taxon>Ecdysozoa</taxon>
        <taxon>Arthropoda</taxon>
        <taxon>Chelicerata</taxon>
        <taxon>Arachnida</taxon>
        <taxon>Araneae</taxon>
        <taxon>Araneomorphae</taxon>
        <taxon>Entelegynae</taxon>
        <taxon>Araneoidea</taxon>
        <taxon>Araneidae</taxon>
        <taxon>Caerostris</taxon>
    </lineage>
</organism>
<dbReference type="InterPro" id="IPR015390">
    <property type="entry name" value="Rabaptin_Rab5-bd_dom"/>
</dbReference>
<reference evidence="2 3" key="1">
    <citation type="submission" date="2021-06" db="EMBL/GenBank/DDBJ databases">
        <title>Caerostris extrusa draft genome.</title>
        <authorList>
            <person name="Kono N."/>
            <person name="Arakawa K."/>
        </authorList>
    </citation>
    <scope>NUCLEOTIDE SEQUENCE [LARGE SCALE GENOMIC DNA]</scope>
</reference>
<gene>
    <name evidence="2" type="primary">RABEP1</name>
    <name evidence="2" type="ORF">CEXT_278821</name>
</gene>
<evidence type="ECO:0000313" key="3">
    <source>
        <dbReference type="Proteomes" id="UP001054945"/>
    </source>
</evidence>
<protein>
    <submittedName>
        <fullName evidence="2">Rab GTPase-binding effector protein 1</fullName>
    </submittedName>
</protein>
<dbReference type="Proteomes" id="UP001054945">
    <property type="component" value="Unassembled WGS sequence"/>
</dbReference>
<dbReference type="Pfam" id="PF09311">
    <property type="entry name" value="Rab5-bind"/>
    <property type="match status" value="1"/>
</dbReference>
<comment type="caution">
    <text evidence="2">The sequence shown here is derived from an EMBL/GenBank/DDBJ whole genome shotgun (WGS) entry which is preliminary data.</text>
</comment>
<proteinExistence type="predicted"/>